<accession>A0A5C1ATY6</accession>
<dbReference type="AlphaFoldDB" id="A0A5C1ATY6"/>
<dbReference type="Proteomes" id="UP000324974">
    <property type="component" value="Chromosome"/>
</dbReference>
<keyword evidence="3" id="KW-1185">Reference proteome</keyword>
<evidence type="ECO:0000313" key="3">
    <source>
        <dbReference type="Proteomes" id="UP000324974"/>
    </source>
</evidence>
<name>A0A5C1ATY6_9BACT</name>
<proteinExistence type="predicted"/>
<evidence type="ECO:0008006" key="4">
    <source>
        <dbReference type="Google" id="ProtNLM"/>
    </source>
</evidence>
<feature type="region of interest" description="Disordered" evidence="1">
    <location>
        <begin position="366"/>
        <end position="419"/>
    </location>
</feature>
<dbReference type="RefSeq" id="WP_149114950.1">
    <property type="nucleotide sequence ID" value="NZ_CP042425.1"/>
</dbReference>
<dbReference type="EMBL" id="CP042425">
    <property type="protein sequence ID" value="QEL20684.1"/>
    <property type="molecule type" value="Genomic_DNA"/>
</dbReference>
<sequence>MAEPTPTTDQDPVVTTIARFVAALFDPADTIVIRPIETWTEAGRKRSRVGYKLIRHWPADPDRLPARLAAFLPATAAERYNVFVGVCPRFAGGGQYDLAWQVRTVRAVWVDIDRISVEDALRRVAAAGLPEPSIVVHSGNGVHLYWLLDTPYLIDDAGDPPPVMQEWPPKGTVPNKPRKYVVEDGDRIYLDGRSAAARLSAKAEHLQDVIAGVAHAVGGDHTQDLARLLRLPGPPNRKDEQCGAAPKPTALIVCDPSRRYPLAAFEPYKACSREAERAKQVAAMPLPCVRKPSAGKLDQLARLVAACGIAAVGYRSEADFAVCCFAIRTGIGADDVWSRVEGVGKFAEQGRGYFDRTWASAERQVREDTYDQIKPPAPEAPFGGCARRGVADAGPEGGNDADRDGSVDDAGPPEDGRPTIEVAAATTPVAETLGRIAHRLLASGTCYTRAGQLVRVRGDEVKPILTHPELAGLVNEHAELFFVDTKGGAFKPLPPGYGNTFLNQSVQLGRFPKITLFTRNPVYADDWRLLSPGYDPGSGVYTAAEAVEPRPATPRLDALLHDFCFRTPGDRTNYLGVLLTAVLMPRFVGCKPAVLFNGNQPGLGKTMLAQMVALLRDGRHAETVSYNPNDEEFEKRLGAGVRRGETTLVVDNAKAKGRDGCISSPCLERSITDAVVSFRLLGQSLTIRAENSLIFCVTANAANVSRDLVTRSVVVNLHHEGDPAGRAFTIADPEDDLLRHRAEVLGELVGMVERWKAAGRPLAAARTRFERKQWGAIVGGILAADGRPDFLANAAEAAATLDATRQDFEALVDLLADEPQGTWTAGELVAYCRRHDLLGEDLGDGSARSQSTRMGCLAGRYVGERFPHRSGGVLVFRRSTDRNGATYRVSFDGPPPPGG</sequence>
<gene>
    <name evidence="2" type="ORF">PX52LOC_07791</name>
</gene>
<dbReference type="KEGG" id="lrs:PX52LOC_07791"/>
<evidence type="ECO:0000256" key="1">
    <source>
        <dbReference type="SAM" id="MobiDB-lite"/>
    </source>
</evidence>
<reference evidence="3" key="1">
    <citation type="submission" date="2019-08" db="EMBL/GenBank/DDBJ databases">
        <title>Limnoglobus roseus gen. nov., sp. nov., a novel freshwater planctomycete with a giant genome from the family Gemmataceae.</title>
        <authorList>
            <person name="Kulichevskaya I.S."/>
            <person name="Naumoff D.G."/>
            <person name="Miroshnikov K."/>
            <person name="Ivanova A."/>
            <person name="Philippov D.A."/>
            <person name="Hakobyan A."/>
            <person name="Rijpstra I.C."/>
            <person name="Sinninghe Damste J.S."/>
            <person name="Liesack W."/>
            <person name="Dedysh S.N."/>
        </authorList>
    </citation>
    <scope>NUCLEOTIDE SEQUENCE [LARGE SCALE GENOMIC DNA]</scope>
    <source>
        <strain evidence="3">PX52</strain>
    </source>
</reference>
<evidence type="ECO:0000313" key="2">
    <source>
        <dbReference type="EMBL" id="QEL20684.1"/>
    </source>
</evidence>
<protein>
    <recommendedName>
        <fullName evidence="4">DNA primase/polymerase bifunctional N-terminal domain-containing protein</fullName>
    </recommendedName>
</protein>
<dbReference type="OrthoDB" id="276067at2"/>
<organism evidence="2 3">
    <name type="scientific">Limnoglobus roseus</name>
    <dbReference type="NCBI Taxonomy" id="2598579"/>
    <lineage>
        <taxon>Bacteria</taxon>
        <taxon>Pseudomonadati</taxon>
        <taxon>Planctomycetota</taxon>
        <taxon>Planctomycetia</taxon>
        <taxon>Gemmatales</taxon>
        <taxon>Gemmataceae</taxon>
        <taxon>Limnoglobus</taxon>
    </lineage>
</organism>